<dbReference type="InterPro" id="IPR051043">
    <property type="entry name" value="Sulfatase_Mod_Factor_Kinase"/>
</dbReference>
<evidence type="ECO:0000259" key="2">
    <source>
        <dbReference type="Pfam" id="PF06110"/>
    </source>
</evidence>
<dbReference type="SUPFAM" id="SSF52833">
    <property type="entry name" value="Thioredoxin-like"/>
    <property type="match status" value="1"/>
</dbReference>
<dbReference type="SUPFAM" id="SSF56436">
    <property type="entry name" value="C-type lectin-like"/>
    <property type="match status" value="1"/>
</dbReference>
<dbReference type="InterPro" id="IPR005532">
    <property type="entry name" value="SUMF_dom"/>
</dbReference>
<gene>
    <name evidence="3" type="ORF">GCG54_00009852</name>
</gene>
<dbReference type="Pfam" id="PF03781">
    <property type="entry name" value="FGE-sulfatase"/>
    <property type="match status" value="1"/>
</dbReference>
<dbReference type="InterPro" id="IPR027417">
    <property type="entry name" value="P-loop_NTPase"/>
</dbReference>
<dbReference type="InterPro" id="IPR016187">
    <property type="entry name" value="CTDL_fold"/>
</dbReference>
<reference evidence="3" key="2">
    <citation type="submission" date="2020-03" db="EMBL/GenBank/DDBJ databases">
        <authorList>
            <person name="Fu F.-F."/>
            <person name="Chen J."/>
        </authorList>
    </citation>
    <scope>NUCLEOTIDE SEQUENCE</scope>
    <source>
        <strain evidence="3">Lc1</strain>
    </source>
</reference>
<evidence type="ECO:0000313" key="4">
    <source>
        <dbReference type="Proteomes" id="UP000613401"/>
    </source>
</evidence>
<dbReference type="Proteomes" id="UP000613401">
    <property type="component" value="Unassembled WGS sequence"/>
</dbReference>
<dbReference type="AlphaFoldDB" id="A0A8H4CYA3"/>
<dbReference type="PANTHER" id="PTHR23150">
    <property type="entry name" value="SULFATASE MODIFYING FACTOR 1, 2"/>
    <property type="match status" value="1"/>
</dbReference>
<proteinExistence type="predicted"/>
<dbReference type="GO" id="GO:0016301">
    <property type="term" value="F:kinase activity"/>
    <property type="evidence" value="ECO:0007669"/>
    <property type="project" value="UniProtKB-KW"/>
</dbReference>
<feature type="domain" description="Thioredoxin" evidence="2">
    <location>
        <begin position="701"/>
        <end position="785"/>
    </location>
</feature>
<dbReference type="GeneID" id="69016985"/>
<keyword evidence="3" id="KW-0808">Transferase</keyword>
<keyword evidence="4" id="KW-1185">Reference proteome</keyword>
<keyword evidence="3" id="KW-0418">Kinase</keyword>
<evidence type="ECO:0000313" key="3">
    <source>
        <dbReference type="EMBL" id="KAF3812167.1"/>
    </source>
</evidence>
<feature type="domain" description="Sulfatase-modifying factor enzyme-like" evidence="1">
    <location>
        <begin position="444"/>
        <end position="684"/>
    </location>
</feature>
<comment type="caution">
    <text evidence="3">The sequence shown here is derived from an EMBL/GenBank/DDBJ whole genome shotgun (WGS) entry which is preliminary data.</text>
</comment>
<dbReference type="InterPro" id="IPR036249">
    <property type="entry name" value="Thioredoxin-like_sf"/>
</dbReference>
<dbReference type="Pfam" id="PF06110">
    <property type="entry name" value="TXD17-like_Trx"/>
    <property type="match status" value="1"/>
</dbReference>
<name>A0A8H4CYA3_COLGL</name>
<dbReference type="InterPro" id="IPR042095">
    <property type="entry name" value="SUMF_sf"/>
</dbReference>
<reference evidence="3" key="1">
    <citation type="journal article" date="2020" name="Phytopathology">
        <title>Genome sequence and comparative analysis of Colletotrichum gloeosporioides isolated from Liriodendron leaves.</title>
        <authorList>
            <person name="Fu F.F."/>
            <person name="Hao Z."/>
            <person name="Wang P."/>
            <person name="Lu Y."/>
            <person name="Xue L.J."/>
            <person name="Wei G."/>
            <person name="Tian Y."/>
            <person name="Baishi H."/>
            <person name="Xu H."/>
            <person name="Shi J."/>
            <person name="Cheng T."/>
            <person name="Wang G."/>
            <person name="Yi Y."/>
            <person name="Chen J."/>
        </authorList>
    </citation>
    <scope>NUCLEOTIDE SEQUENCE</scope>
    <source>
        <strain evidence="3">Lc1</strain>
    </source>
</reference>
<protein>
    <submittedName>
        <fullName evidence="3">Serine/threonine-protein kinase pkn1</fullName>
    </submittedName>
</protein>
<sequence>MADPFLDTIKSLRSKAAAFGSEPLLTRPDGTVADLANGYIPLLANFTFEDKAAKGLRKRKAGDEREVPVYFSAVEVVRDNRILFLTGTGGSGKTTFAKYVSYRMATDGFRESRAVIRNELGDSHEENWKPGKLEPYYFFVDGADSLRTFVEKIVPELLASRGVHESGFQIIIDGVDRAAVEATELLGSVSVLVKSATNVRLLLLGDTKVCSCWVLPSVVARHDILPLLIIQRKRAAQELLIQDGIGLGSSASNPALFALALRAGCVAEQAEDILDEWIKVVYSYETSAEYLPLKAYEEALRTKGVDQRSTSALPTSLLTPAWSCSGVQQLLAARHLATLPIEEVLAFYYANPGSSQPVIRSCLVRLAGSPKAETLLERLLDRASPESHRAALLIADLVPKDSQLEQSVAELVLEVVERGLLNPMEREKSGRILSSLGDPRNLTALAQIPAGTFVMGSESHPNSQPQNSISLGSFRIGIYPVINRDYSAFARETGRDWLSPDGTDPERLNAPATDLTWHDAWAYCKWLTERWRLSGKIPPDHEVRLPTEPEWERASRGDQFEAGSEGLVYPWGTEWEAGGANSEEVGFNNTCAVGLFPKGRSPYGCYDMAGQVWEWCTTLWGEDMASPAFKYPWKNDEREALQGPEKVRRVLRGGCFSSPKVKANCTYRGSLEPAGFWRGNGFRIMPIISTFTLPDSLEALELPGNPDAPLFITFTTSNLPETGESWCPDVRAALPHINAAFSAEKAPNMAFVEVGQRPEWKVPNNIYRTKWDVHNVPTIVRYQLVNGEIKETGRLVEGEILDKGRLQALIQP</sequence>
<accession>A0A8H4CYA3</accession>
<dbReference type="GO" id="GO:0120147">
    <property type="term" value="F:formylglycine-generating oxidase activity"/>
    <property type="evidence" value="ECO:0007669"/>
    <property type="project" value="TreeGrafter"/>
</dbReference>
<dbReference type="InterPro" id="IPR010357">
    <property type="entry name" value="TXNDC17_dom"/>
</dbReference>
<dbReference type="PANTHER" id="PTHR23150:SF19">
    <property type="entry name" value="FORMYLGLYCINE-GENERATING ENZYME"/>
    <property type="match status" value="1"/>
</dbReference>
<dbReference type="Gene3D" id="3.90.1580.10">
    <property type="entry name" value="paralog of FGE (formylglycine-generating enzyme)"/>
    <property type="match status" value="1"/>
</dbReference>
<organism evidence="3 4">
    <name type="scientific">Colletotrichum gloeosporioides</name>
    <name type="common">Anthracnose fungus</name>
    <name type="synonym">Glomerella cingulata</name>
    <dbReference type="NCBI Taxonomy" id="474922"/>
    <lineage>
        <taxon>Eukaryota</taxon>
        <taxon>Fungi</taxon>
        <taxon>Dikarya</taxon>
        <taxon>Ascomycota</taxon>
        <taxon>Pezizomycotina</taxon>
        <taxon>Sordariomycetes</taxon>
        <taxon>Hypocreomycetidae</taxon>
        <taxon>Glomerellales</taxon>
        <taxon>Glomerellaceae</taxon>
        <taxon>Colletotrichum</taxon>
        <taxon>Colletotrichum gloeosporioides species complex</taxon>
    </lineage>
</organism>
<evidence type="ECO:0000259" key="1">
    <source>
        <dbReference type="Pfam" id="PF03781"/>
    </source>
</evidence>
<dbReference type="EMBL" id="WVTB01000001">
    <property type="protein sequence ID" value="KAF3812167.1"/>
    <property type="molecule type" value="Genomic_DNA"/>
</dbReference>
<dbReference type="RefSeq" id="XP_045271326.1">
    <property type="nucleotide sequence ID" value="XM_045409789.1"/>
</dbReference>
<dbReference type="SUPFAM" id="SSF52540">
    <property type="entry name" value="P-loop containing nucleoside triphosphate hydrolases"/>
    <property type="match status" value="1"/>
</dbReference>
<dbReference type="Gene3D" id="3.40.30.10">
    <property type="entry name" value="Glutaredoxin"/>
    <property type="match status" value="1"/>
</dbReference>